<accession>A0A5S4H3C5</accession>
<feature type="domain" description="FAD-binding" evidence="4">
    <location>
        <begin position="2"/>
        <end position="336"/>
    </location>
</feature>
<keyword evidence="6" id="KW-1185">Reference proteome</keyword>
<dbReference type="PANTHER" id="PTHR43004">
    <property type="entry name" value="TRK SYSTEM POTASSIUM UPTAKE PROTEIN"/>
    <property type="match status" value="1"/>
</dbReference>
<dbReference type="Gene3D" id="3.50.50.60">
    <property type="entry name" value="FAD/NAD(P)-binding domain"/>
    <property type="match status" value="1"/>
</dbReference>
<evidence type="ECO:0000256" key="3">
    <source>
        <dbReference type="ARBA" id="ARBA00022827"/>
    </source>
</evidence>
<dbReference type="Pfam" id="PF21274">
    <property type="entry name" value="Rng_hyd_C"/>
    <property type="match status" value="1"/>
</dbReference>
<organism evidence="5 6">
    <name type="scientific">Actinomadura geliboluensis</name>
    <dbReference type="NCBI Taxonomy" id="882440"/>
    <lineage>
        <taxon>Bacteria</taxon>
        <taxon>Bacillati</taxon>
        <taxon>Actinomycetota</taxon>
        <taxon>Actinomycetes</taxon>
        <taxon>Streptosporangiales</taxon>
        <taxon>Thermomonosporaceae</taxon>
        <taxon>Actinomadura</taxon>
    </lineage>
</organism>
<dbReference type="SUPFAM" id="SSF51905">
    <property type="entry name" value="FAD/NAD(P)-binding domain"/>
    <property type="match status" value="1"/>
</dbReference>
<dbReference type="OrthoDB" id="8670884at2"/>
<sequence length="482" mass="51067">MIDVLVIGAGPTGLTLAVDLARRGVRYRVIDPGTRTGSRGKGLQPRTLEVFDDLGVIGAVRAAGAAYPPIRAYAGGEVVWEGRMSETKAATAAVPYPNVLMVPQWRTEAILHDRLADLGGRVERGELAAFTQDADGVTATLADGGTVRAAYLVGADGGRSDVRKTLGIGFGGETRDAERMLIGDVRTADLDRDHWHTWADMATQSVRVGLCPLAGTDDFQFTAPIAPDANPELTLATYQKALEEASGRTDIRLTDLTWSSVYRVNIRMAERFRAGRAFLVGDAAHVHSPAGGQGLNTGVQDAYNLGWKLGAVVNGAPASLLDTYEEERLPVAAAVLGISTALYEKAVEGQADAHQRGEETQQLLLGYPDSSLSDGPLGGTRAPDGVLHDRDGARHRVHDLLCGPHLTVLAFDSFDTGFAYPGVRVVTIGEAGEYQDQDGEVRAAYTSDGAALTLIRPDGYIACTGDADTIRTRLSGLSSTTA</sequence>
<dbReference type="NCBIfam" id="NF004832">
    <property type="entry name" value="PRK06184.1"/>
    <property type="match status" value="1"/>
</dbReference>
<dbReference type="GO" id="GO:0071949">
    <property type="term" value="F:FAD binding"/>
    <property type="evidence" value="ECO:0007669"/>
    <property type="project" value="InterPro"/>
</dbReference>
<evidence type="ECO:0000313" key="5">
    <source>
        <dbReference type="EMBL" id="TMR39758.1"/>
    </source>
</evidence>
<dbReference type="Gene3D" id="3.30.70.2450">
    <property type="match status" value="1"/>
</dbReference>
<protein>
    <submittedName>
        <fullName evidence="5">3-(3-hydroxyphenyl)propionate hydroxylase</fullName>
    </submittedName>
</protein>
<keyword evidence="3" id="KW-0274">FAD</keyword>
<evidence type="ECO:0000256" key="2">
    <source>
        <dbReference type="ARBA" id="ARBA00022630"/>
    </source>
</evidence>
<dbReference type="Pfam" id="PF01494">
    <property type="entry name" value="FAD_binding_3"/>
    <property type="match status" value="1"/>
</dbReference>
<dbReference type="PRINTS" id="PR00420">
    <property type="entry name" value="RNGMNOXGNASE"/>
</dbReference>
<dbReference type="PANTHER" id="PTHR43004:SF19">
    <property type="entry name" value="BINDING MONOOXYGENASE, PUTATIVE (JCVI)-RELATED"/>
    <property type="match status" value="1"/>
</dbReference>
<dbReference type="InterPro" id="IPR050641">
    <property type="entry name" value="RIFMO-like"/>
</dbReference>
<dbReference type="AlphaFoldDB" id="A0A5S4H3C5"/>
<name>A0A5S4H3C5_9ACTN</name>
<evidence type="ECO:0000256" key="1">
    <source>
        <dbReference type="ARBA" id="ARBA00001974"/>
    </source>
</evidence>
<reference evidence="5 6" key="1">
    <citation type="submission" date="2019-05" db="EMBL/GenBank/DDBJ databases">
        <title>Draft genome sequence of Actinomadura geliboluensis A8036.</title>
        <authorList>
            <person name="Saricaoglu S."/>
            <person name="Isik K."/>
        </authorList>
    </citation>
    <scope>NUCLEOTIDE SEQUENCE [LARGE SCALE GENOMIC DNA]</scope>
    <source>
        <strain evidence="5 6">A8036</strain>
    </source>
</reference>
<dbReference type="GO" id="GO:0016709">
    <property type="term" value="F:oxidoreductase activity, acting on paired donors, with incorporation or reduction of molecular oxygen, NAD(P)H as one donor, and incorporation of one atom of oxygen"/>
    <property type="evidence" value="ECO:0007669"/>
    <property type="project" value="UniProtKB-ARBA"/>
</dbReference>
<dbReference type="EMBL" id="VCKZ01000080">
    <property type="protein sequence ID" value="TMR39758.1"/>
    <property type="molecule type" value="Genomic_DNA"/>
</dbReference>
<evidence type="ECO:0000313" key="6">
    <source>
        <dbReference type="Proteomes" id="UP000305238"/>
    </source>
</evidence>
<keyword evidence="2" id="KW-0285">Flavoprotein</keyword>
<dbReference type="RefSeq" id="WP_138636698.1">
    <property type="nucleotide sequence ID" value="NZ_VCKZ01000080.1"/>
</dbReference>
<dbReference type="InterPro" id="IPR036188">
    <property type="entry name" value="FAD/NAD-bd_sf"/>
</dbReference>
<evidence type="ECO:0000259" key="4">
    <source>
        <dbReference type="Pfam" id="PF01494"/>
    </source>
</evidence>
<dbReference type="Gene3D" id="3.40.30.120">
    <property type="match status" value="1"/>
</dbReference>
<comment type="cofactor">
    <cofactor evidence="1">
        <name>FAD</name>
        <dbReference type="ChEBI" id="CHEBI:57692"/>
    </cofactor>
</comment>
<dbReference type="Proteomes" id="UP000305238">
    <property type="component" value="Unassembled WGS sequence"/>
</dbReference>
<gene>
    <name evidence="5" type="ORF">ETD96_13605</name>
</gene>
<comment type="caution">
    <text evidence="5">The sequence shown here is derived from an EMBL/GenBank/DDBJ whole genome shotgun (WGS) entry which is preliminary data.</text>
</comment>
<dbReference type="InterPro" id="IPR002938">
    <property type="entry name" value="FAD-bd"/>
</dbReference>
<proteinExistence type="predicted"/>